<dbReference type="AlphaFoldDB" id="A0A816K088"/>
<dbReference type="Gramene" id="CDX91611">
    <property type="protein sequence ID" value="CDX91611"/>
    <property type="gene ID" value="GSBRNA2T00153040001"/>
</dbReference>
<protein>
    <submittedName>
        <fullName evidence="2">(rape) hypothetical protein</fullName>
    </submittedName>
</protein>
<dbReference type="EMBL" id="HG994366">
    <property type="protein sequence ID" value="CAF1899237.1"/>
    <property type="molecule type" value="Genomic_DNA"/>
</dbReference>
<dbReference type="Proteomes" id="UP001295469">
    <property type="component" value="Chromosome C02"/>
</dbReference>
<keyword evidence="1" id="KW-1133">Transmembrane helix</keyword>
<sequence>MKINTLFLASENKKKSSKSTSSTCAIVGSMLGGLTLLCLLLFLVLWCWNYKKQGKMREMERAGESQEALRMAQVEETREPTAIMTRRQPVI</sequence>
<name>A0A816K088_BRANA</name>
<keyword evidence="1" id="KW-0472">Membrane</keyword>
<dbReference type="OMA" id="LVLWCWN"/>
<evidence type="ECO:0000313" key="2">
    <source>
        <dbReference type="EMBL" id="CAF1899237.1"/>
    </source>
</evidence>
<accession>A0A816K088</accession>
<proteinExistence type="predicted"/>
<reference evidence="2" key="1">
    <citation type="submission" date="2021-01" db="EMBL/GenBank/DDBJ databases">
        <authorList>
            <consortium name="Genoscope - CEA"/>
            <person name="William W."/>
        </authorList>
    </citation>
    <scope>NUCLEOTIDE SEQUENCE</scope>
</reference>
<feature type="transmembrane region" description="Helical" evidence="1">
    <location>
        <begin position="25"/>
        <end position="48"/>
    </location>
</feature>
<organism evidence="2">
    <name type="scientific">Brassica napus</name>
    <name type="common">Rape</name>
    <dbReference type="NCBI Taxonomy" id="3708"/>
    <lineage>
        <taxon>Eukaryota</taxon>
        <taxon>Viridiplantae</taxon>
        <taxon>Streptophyta</taxon>
        <taxon>Embryophyta</taxon>
        <taxon>Tracheophyta</taxon>
        <taxon>Spermatophyta</taxon>
        <taxon>Magnoliopsida</taxon>
        <taxon>eudicotyledons</taxon>
        <taxon>Gunneridae</taxon>
        <taxon>Pentapetalae</taxon>
        <taxon>rosids</taxon>
        <taxon>malvids</taxon>
        <taxon>Brassicales</taxon>
        <taxon>Brassicaceae</taxon>
        <taxon>Brassiceae</taxon>
        <taxon>Brassica</taxon>
    </lineage>
</organism>
<evidence type="ECO:0000256" key="1">
    <source>
        <dbReference type="SAM" id="Phobius"/>
    </source>
</evidence>
<gene>
    <name evidence="2" type="ORF">DARMORV10_C02P20160.1</name>
</gene>
<keyword evidence="1" id="KW-0812">Transmembrane</keyword>